<proteinExistence type="predicted"/>
<accession>A0A0D2JWB3</accession>
<dbReference type="STRING" id="1429043.X474_11720"/>
<dbReference type="Proteomes" id="UP000032233">
    <property type="component" value="Unassembled WGS sequence"/>
</dbReference>
<reference evidence="1 2" key="1">
    <citation type="submission" date="2013-11" db="EMBL/GenBank/DDBJ databases">
        <title>Metagenomic analysis of a methanogenic consortium involved in long chain n-alkane degradation.</title>
        <authorList>
            <person name="Davidova I.A."/>
            <person name="Callaghan A.V."/>
            <person name="Wawrik B."/>
            <person name="Pruitt S."/>
            <person name="Marks C."/>
            <person name="Duncan K.E."/>
            <person name="Suflita J.M."/>
        </authorList>
    </citation>
    <scope>NUCLEOTIDE SEQUENCE [LARGE SCALE GENOMIC DNA]</scope>
    <source>
        <strain evidence="1 2">SPR</strain>
    </source>
</reference>
<comment type="caution">
    <text evidence="1">The sequence shown here is derived from an EMBL/GenBank/DDBJ whole genome shotgun (WGS) entry which is preliminary data.</text>
</comment>
<evidence type="ECO:0000313" key="1">
    <source>
        <dbReference type="EMBL" id="KIX13885.1"/>
    </source>
</evidence>
<dbReference type="AlphaFoldDB" id="A0A0D2JWB3"/>
<dbReference type="InParanoid" id="A0A0D2JWB3"/>
<sequence>MRKSVFRFSGRNPALFHIFRNLDFFCQDYSGRVSNNGVKATGFIKAAIFKGLWGLDQKVCNSRCLEMGLLFYLWGWWVFKPNKKISPPARKFEQAGTNP</sequence>
<name>A0A0D2JWB3_9BACT</name>
<evidence type="ECO:0000313" key="2">
    <source>
        <dbReference type="Proteomes" id="UP000032233"/>
    </source>
</evidence>
<keyword evidence="2" id="KW-1185">Reference proteome</keyword>
<dbReference type="EMBL" id="AZAC01000014">
    <property type="protein sequence ID" value="KIX13885.1"/>
    <property type="molecule type" value="Genomic_DNA"/>
</dbReference>
<protein>
    <submittedName>
        <fullName evidence="1">Uncharacterized protein</fullName>
    </submittedName>
</protein>
<organism evidence="1 2">
    <name type="scientific">Dethiosulfatarculus sandiegensis</name>
    <dbReference type="NCBI Taxonomy" id="1429043"/>
    <lineage>
        <taxon>Bacteria</taxon>
        <taxon>Pseudomonadati</taxon>
        <taxon>Thermodesulfobacteriota</taxon>
        <taxon>Desulfarculia</taxon>
        <taxon>Desulfarculales</taxon>
        <taxon>Desulfarculaceae</taxon>
        <taxon>Dethiosulfatarculus</taxon>
    </lineage>
</organism>
<gene>
    <name evidence="1" type="ORF">X474_11720</name>
</gene>